<evidence type="ECO:0000256" key="1">
    <source>
        <dbReference type="SAM" id="MobiDB-lite"/>
    </source>
</evidence>
<protein>
    <submittedName>
        <fullName evidence="2">Uncharacterized protein</fullName>
    </submittedName>
</protein>
<proteinExistence type="predicted"/>
<gene>
    <name evidence="2" type="ORF">Cob_v000609</name>
</gene>
<dbReference type="AlphaFoldDB" id="A0A484G5B0"/>
<keyword evidence="3" id="KW-1185">Reference proteome</keyword>
<evidence type="ECO:0000313" key="3">
    <source>
        <dbReference type="Proteomes" id="UP000014480"/>
    </source>
</evidence>
<reference evidence="3" key="2">
    <citation type="journal article" date="2019" name="Mol. Plant Microbe Interact.">
        <title>Genome sequence resources for four phytopathogenic fungi from the Colletotrichum orbiculare species complex.</title>
        <authorList>
            <person name="Gan P."/>
            <person name="Tsushima A."/>
            <person name="Narusaka M."/>
            <person name="Narusaka Y."/>
            <person name="Takano Y."/>
            <person name="Kubo Y."/>
            <person name="Shirasu K."/>
        </authorList>
    </citation>
    <scope>GENOME REANNOTATION</scope>
    <source>
        <strain evidence="3">104-T / ATCC 96160 / CBS 514.97 / LARS 414 / MAFF 240422</strain>
    </source>
</reference>
<name>A0A484G5B0_COLOR</name>
<accession>A0A484G5B0</accession>
<sequence>MSRASQRLLVQEAPELRPSTTDPRTTSAPKRHSLCLEFPTVLFQISLEGIVVFGCRQPSHSRAISLPG</sequence>
<evidence type="ECO:0000313" key="2">
    <source>
        <dbReference type="EMBL" id="TDZ25746.1"/>
    </source>
</evidence>
<organism evidence="2 3">
    <name type="scientific">Colletotrichum orbiculare (strain 104-T / ATCC 96160 / CBS 514.97 / LARS 414 / MAFF 240422)</name>
    <name type="common">Cucumber anthracnose fungus</name>
    <name type="synonym">Colletotrichum lagenarium</name>
    <dbReference type="NCBI Taxonomy" id="1213857"/>
    <lineage>
        <taxon>Eukaryota</taxon>
        <taxon>Fungi</taxon>
        <taxon>Dikarya</taxon>
        <taxon>Ascomycota</taxon>
        <taxon>Pezizomycotina</taxon>
        <taxon>Sordariomycetes</taxon>
        <taxon>Hypocreomycetidae</taxon>
        <taxon>Glomerellales</taxon>
        <taxon>Glomerellaceae</taxon>
        <taxon>Colletotrichum</taxon>
        <taxon>Colletotrichum orbiculare species complex</taxon>
    </lineage>
</organism>
<dbReference type="EMBL" id="AMCV02000001">
    <property type="protein sequence ID" value="TDZ25746.1"/>
    <property type="molecule type" value="Genomic_DNA"/>
</dbReference>
<feature type="compositionally biased region" description="Polar residues" evidence="1">
    <location>
        <begin position="18"/>
        <end position="28"/>
    </location>
</feature>
<feature type="region of interest" description="Disordered" evidence="1">
    <location>
        <begin position="1"/>
        <end position="30"/>
    </location>
</feature>
<dbReference type="Proteomes" id="UP000014480">
    <property type="component" value="Unassembled WGS sequence"/>
</dbReference>
<reference evidence="3" key="1">
    <citation type="journal article" date="2013" name="New Phytol.">
        <title>Comparative genomic and transcriptomic analyses reveal the hemibiotrophic stage shift of Colletotrichum fungi.</title>
        <authorList>
            <person name="Gan P."/>
            <person name="Ikeda K."/>
            <person name="Irieda H."/>
            <person name="Narusaka M."/>
            <person name="O'Connell R.J."/>
            <person name="Narusaka Y."/>
            <person name="Takano Y."/>
            <person name="Kubo Y."/>
            <person name="Shirasu K."/>
        </authorList>
    </citation>
    <scope>NUCLEOTIDE SEQUENCE [LARGE SCALE GENOMIC DNA]</scope>
    <source>
        <strain evidence="3">104-T / ATCC 96160 / CBS 514.97 / LARS 414 / MAFF 240422</strain>
    </source>
</reference>
<comment type="caution">
    <text evidence="2">The sequence shown here is derived from an EMBL/GenBank/DDBJ whole genome shotgun (WGS) entry which is preliminary data.</text>
</comment>